<feature type="transmembrane region" description="Helical" evidence="2">
    <location>
        <begin position="36"/>
        <end position="58"/>
    </location>
</feature>
<reference evidence="3" key="1">
    <citation type="submission" date="2020-12" db="EMBL/GenBank/DDBJ databases">
        <title>Methylobrevis albus sp. nov., isolated from fresh water lack sediment.</title>
        <authorList>
            <person name="Zou Q."/>
        </authorList>
    </citation>
    <scope>NUCLEOTIDE SEQUENCE</scope>
    <source>
        <strain evidence="3">L22</strain>
    </source>
</reference>
<dbReference type="PANTHER" id="PTHR47755">
    <property type="entry name" value="CELL DIVISION PROTEIN FTSX"/>
    <property type="match status" value="1"/>
</dbReference>
<evidence type="ECO:0000256" key="2">
    <source>
        <dbReference type="SAM" id="Phobius"/>
    </source>
</evidence>
<accession>A0A931MYY5</accession>
<keyword evidence="2" id="KW-0472">Membrane</keyword>
<feature type="transmembrane region" description="Helical" evidence="2">
    <location>
        <begin position="180"/>
        <end position="202"/>
    </location>
</feature>
<dbReference type="GO" id="GO:0016020">
    <property type="term" value="C:membrane"/>
    <property type="evidence" value="ECO:0007669"/>
    <property type="project" value="InterPro"/>
</dbReference>
<keyword evidence="2" id="KW-0812">Transmembrane</keyword>
<feature type="transmembrane region" description="Helical" evidence="2">
    <location>
        <begin position="286"/>
        <end position="304"/>
    </location>
</feature>
<dbReference type="Proteomes" id="UP000631694">
    <property type="component" value="Unassembled WGS sequence"/>
</dbReference>
<gene>
    <name evidence="3" type="ORF">I5731_05180</name>
</gene>
<evidence type="ECO:0000256" key="1">
    <source>
        <dbReference type="SAM" id="MobiDB-lite"/>
    </source>
</evidence>
<dbReference type="InterPro" id="IPR004513">
    <property type="entry name" value="FtsX"/>
</dbReference>
<feature type="compositionally biased region" description="Low complexity" evidence="1">
    <location>
        <begin position="1"/>
        <end position="14"/>
    </location>
</feature>
<sequence>MSPARAPAAGLPADDGGGDPWGSATIVPPQTIAGRALTLVIAIMTFLASLTLGAVTLIDDAARAWTSDIGRELTIEVRPIDGVDLPGEIAKATALAQEFQGVGRVHALTDTETRRLLEPWLGSGIDLDALPVPRLVVVEIDDPLAVDLGALREAVAADVRGGSLDDHAAWIDRLRAMAGAMVAGGAGIFVLVLVALVLSVVFATRAAMAGNSDIIGVLHFVGAESGFIAREFQRHFLLLGIKGGLIGGSLALACFVVAGLLTRQSAGMPGADQITAFVGGLRVGPLGYAAVLVLVFAVALLTAATSRWAVHRSLAEID</sequence>
<proteinExistence type="predicted"/>
<keyword evidence="4" id="KW-1185">Reference proteome</keyword>
<dbReference type="PANTHER" id="PTHR47755:SF1">
    <property type="entry name" value="CELL DIVISION PROTEIN FTSX"/>
    <property type="match status" value="1"/>
</dbReference>
<dbReference type="EMBL" id="JADZLT010000042">
    <property type="protein sequence ID" value="MBH0237206.1"/>
    <property type="molecule type" value="Genomic_DNA"/>
</dbReference>
<dbReference type="GO" id="GO:0032153">
    <property type="term" value="C:cell division site"/>
    <property type="evidence" value="ECO:0007669"/>
    <property type="project" value="TreeGrafter"/>
</dbReference>
<protein>
    <submittedName>
        <fullName evidence="3">ABC transporter permease</fullName>
    </submittedName>
</protein>
<feature type="transmembrane region" description="Helical" evidence="2">
    <location>
        <begin position="236"/>
        <end position="261"/>
    </location>
</feature>
<organism evidence="3 4">
    <name type="scientific">Methylobrevis albus</name>
    <dbReference type="NCBI Taxonomy" id="2793297"/>
    <lineage>
        <taxon>Bacteria</taxon>
        <taxon>Pseudomonadati</taxon>
        <taxon>Pseudomonadota</taxon>
        <taxon>Alphaproteobacteria</taxon>
        <taxon>Hyphomicrobiales</taxon>
        <taxon>Pleomorphomonadaceae</taxon>
        <taxon>Methylobrevis</taxon>
    </lineage>
</organism>
<dbReference type="AlphaFoldDB" id="A0A931MYY5"/>
<evidence type="ECO:0000313" key="4">
    <source>
        <dbReference type="Proteomes" id="UP000631694"/>
    </source>
</evidence>
<name>A0A931MYY5_9HYPH</name>
<evidence type="ECO:0000313" key="3">
    <source>
        <dbReference type="EMBL" id="MBH0237206.1"/>
    </source>
</evidence>
<keyword evidence="2" id="KW-1133">Transmembrane helix</keyword>
<dbReference type="GO" id="GO:0051301">
    <property type="term" value="P:cell division"/>
    <property type="evidence" value="ECO:0007669"/>
    <property type="project" value="InterPro"/>
</dbReference>
<dbReference type="RefSeq" id="WP_197310307.1">
    <property type="nucleotide sequence ID" value="NZ_JADZLT010000042.1"/>
</dbReference>
<comment type="caution">
    <text evidence="3">The sequence shown here is derived from an EMBL/GenBank/DDBJ whole genome shotgun (WGS) entry which is preliminary data.</text>
</comment>
<feature type="region of interest" description="Disordered" evidence="1">
    <location>
        <begin position="1"/>
        <end position="24"/>
    </location>
</feature>